<name>A0A3S3U4E0_9BACT</name>
<sequence length="63" mass="7633">MKIFLLKTNTKKQNMLWLFIVELQPFDPTKELKKLWKKYENDRQSRKGAWRGLVDKILSNPAR</sequence>
<dbReference type="AlphaFoldDB" id="A0A3S3U4E0"/>
<organism evidence="1 2">
    <name type="scientific">Candidatus Electrothrix aarhusensis</name>
    <dbReference type="NCBI Taxonomy" id="1859131"/>
    <lineage>
        <taxon>Bacteria</taxon>
        <taxon>Pseudomonadati</taxon>
        <taxon>Thermodesulfobacteriota</taxon>
        <taxon>Desulfobulbia</taxon>
        <taxon>Desulfobulbales</taxon>
        <taxon>Desulfobulbaceae</taxon>
        <taxon>Candidatus Electrothrix</taxon>
    </lineage>
</organism>
<proteinExistence type="predicted"/>
<keyword evidence="2" id="KW-1185">Reference proteome</keyword>
<reference evidence="1 2" key="1">
    <citation type="submission" date="2017-01" db="EMBL/GenBank/DDBJ databases">
        <title>The cable genome- insights into the physiology and evolution of filamentous bacteria capable of sulfide oxidation via long distance electron transfer.</title>
        <authorList>
            <person name="Schreiber L."/>
            <person name="Bjerg J.T."/>
            <person name="Boggild A."/>
            <person name="Van De Vossenberg J."/>
            <person name="Meysman F."/>
            <person name="Nielsen L.P."/>
            <person name="Schramm A."/>
            <person name="Kjeldsen K.U."/>
        </authorList>
    </citation>
    <scope>NUCLEOTIDE SEQUENCE [LARGE SCALE GENOMIC DNA]</scope>
    <source>
        <strain evidence="1">MCF</strain>
    </source>
</reference>
<evidence type="ECO:0000313" key="2">
    <source>
        <dbReference type="Proteomes" id="UP000287853"/>
    </source>
</evidence>
<comment type="caution">
    <text evidence="1">The sequence shown here is derived from an EMBL/GenBank/DDBJ whole genome shotgun (WGS) entry which is preliminary data.</text>
</comment>
<dbReference type="EMBL" id="MTKO01000120">
    <property type="protein sequence ID" value="RWX43478.1"/>
    <property type="molecule type" value="Genomic_DNA"/>
</dbReference>
<dbReference type="Proteomes" id="UP000287853">
    <property type="component" value="Unassembled WGS sequence"/>
</dbReference>
<evidence type="ECO:0000313" key="1">
    <source>
        <dbReference type="EMBL" id="RWX43478.1"/>
    </source>
</evidence>
<protein>
    <submittedName>
        <fullName evidence="1">Uncharacterized protein</fullName>
    </submittedName>
</protein>
<gene>
    <name evidence="1" type="ORF">H206_01607</name>
</gene>
<accession>A0A3S3U4E0</accession>